<evidence type="ECO:0000256" key="1">
    <source>
        <dbReference type="SAM" id="MobiDB-lite"/>
    </source>
</evidence>
<evidence type="ECO:0000313" key="4">
    <source>
        <dbReference type="Proteomes" id="UP001151760"/>
    </source>
</evidence>
<dbReference type="Pfam" id="PF07727">
    <property type="entry name" value="RVT_2"/>
    <property type="match status" value="1"/>
</dbReference>
<dbReference type="EMBL" id="BQNB010009593">
    <property type="protein sequence ID" value="GJS65654.1"/>
    <property type="molecule type" value="Genomic_DNA"/>
</dbReference>
<dbReference type="PANTHER" id="PTHR11439">
    <property type="entry name" value="GAG-POL-RELATED RETROTRANSPOSON"/>
    <property type="match status" value="1"/>
</dbReference>
<protein>
    <submittedName>
        <fullName evidence="3">Retrovirus-related pol polyprotein from transposon TNT 1-94</fullName>
    </submittedName>
</protein>
<dbReference type="InterPro" id="IPR013103">
    <property type="entry name" value="RVT_2"/>
</dbReference>
<feature type="region of interest" description="Disordered" evidence="1">
    <location>
        <begin position="129"/>
        <end position="171"/>
    </location>
</feature>
<reference evidence="3" key="2">
    <citation type="submission" date="2022-01" db="EMBL/GenBank/DDBJ databases">
        <authorList>
            <person name="Yamashiro T."/>
            <person name="Shiraishi A."/>
            <person name="Satake H."/>
            <person name="Nakayama K."/>
        </authorList>
    </citation>
    <scope>NUCLEOTIDE SEQUENCE</scope>
</reference>
<name>A0ABQ4XK79_9ASTR</name>
<gene>
    <name evidence="3" type="ORF">Tco_0680218</name>
</gene>
<keyword evidence="4" id="KW-1185">Reference proteome</keyword>
<dbReference type="Proteomes" id="UP001151760">
    <property type="component" value="Unassembled WGS sequence"/>
</dbReference>
<accession>A0ABQ4XK79</accession>
<organism evidence="3 4">
    <name type="scientific">Tanacetum coccineum</name>
    <dbReference type="NCBI Taxonomy" id="301880"/>
    <lineage>
        <taxon>Eukaryota</taxon>
        <taxon>Viridiplantae</taxon>
        <taxon>Streptophyta</taxon>
        <taxon>Embryophyta</taxon>
        <taxon>Tracheophyta</taxon>
        <taxon>Spermatophyta</taxon>
        <taxon>Magnoliopsida</taxon>
        <taxon>eudicotyledons</taxon>
        <taxon>Gunneridae</taxon>
        <taxon>Pentapetalae</taxon>
        <taxon>asterids</taxon>
        <taxon>campanulids</taxon>
        <taxon>Asterales</taxon>
        <taxon>Asteraceae</taxon>
        <taxon>Asteroideae</taxon>
        <taxon>Anthemideae</taxon>
        <taxon>Anthemidinae</taxon>
        <taxon>Tanacetum</taxon>
    </lineage>
</organism>
<dbReference type="SUPFAM" id="SSF56672">
    <property type="entry name" value="DNA/RNA polymerases"/>
    <property type="match status" value="1"/>
</dbReference>
<feature type="domain" description="Reverse transcriptase Ty1/copia-type" evidence="2">
    <location>
        <begin position="286"/>
        <end position="429"/>
    </location>
</feature>
<comment type="caution">
    <text evidence="3">The sequence shown here is derived from an EMBL/GenBank/DDBJ whole genome shotgun (WGS) entry which is preliminary data.</text>
</comment>
<proteinExistence type="predicted"/>
<evidence type="ECO:0000313" key="3">
    <source>
        <dbReference type="EMBL" id="GJS65654.1"/>
    </source>
</evidence>
<reference evidence="3" key="1">
    <citation type="journal article" date="2022" name="Int. J. Mol. Sci.">
        <title>Draft Genome of Tanacetum Coccineum: Genomic Comparison of Closely Related Tanacetum-Family Plants.</title>
        <authorList>
            <person name="Yamashiro T."/>
            <person name="Shiraishi A."/>
            <person name="Nakayama K."/>
            <person name="Satake H."/>
        </authorList>
    </citation>
    <scope>NUCLEOTIDE SEQUENCE</scope>
</reference>
<feature type="compositionally biased region" description="Basic and acidic residues" evidence="1">
    <location>
        <begin position="129"/>
        <end position="157"/>
    </location>
</feature>
<evidence type="ECO:0000259" key="2">
    <source>
        <dbReference type="Pfam" id="PF07727"/>
    </source>
</evidence>
<sequence>MYSVGGKTVFTLKFWRLAGMALHLVYAYYTTSPCGVDVLGFNNFSNSQVKDNKIDLLVQQYEQFTILGEESIDSGFARFNTIITSLKAVDEDSSDDETSTSRSDDEEYVMAIRNFKKFFRRNARFVRQPREEKKSFRQRDDKKGKSDRKCFRRDDPNHLIGECPKPLPNKDQKAFVGGSWSDSENEADDKTNEETCLMAQSSNEVTLDSFHFSDMVSSFDDDRNAKLKETQGKFVKFDKSANSLREMLNVQKSPSCKIEPKNVNEALGDESWLIAMQEELNQFIANDVWDLVPLPKNQSIIGTKWVIRNKLDDNGIVSRNKAILVAKGYNQQEGIDYDETYAPVAKLESIQILLTLACVKDFKLYQMDVKSAFLNGFINEEVYIAQPPGFIDFEKSNYVYKLKKALYGLKKAPKAWYDRQKSFLLKQEYSMFEMSMMGELNLFLGLQIKQMEDEIFFNQSKYIKQILKKFGLEDSKPTMMSMSTEIMLTKDDEADFMDSTKYRGDYIDRKSTSGICTFMGCCLISLFSKKQMALAISTTEAEYISTGKCMTKSSNKELVTPYEEPERVLHSANQCEEEVVEAIGEPSMEEYMTKTRKDYGSGIDRPKLDEKARFGLKGQFLKDLRNNAFSGTNREDAVEHIEKFLKVVDSLNIPNVTHDQLRLSIFPISLIRGASEWLMEEIDDIPRFKTYEEYKDNWIYEWNNGIPWVDEKPWTIDGVKTEPIDNIDHECEPLRFKSGHAE</sequence>
<dbReference type="PANTHER" id="PTHR11439:SF483">
    <property type="entry name" value="PEPTIDE SYNTHASE GLIP-LIKE, PUTATIVE (AFU_ORTHOLOGUE AFUA_3G12920)-RELATED"/>
    <property type="match status" value="1"/>
</dbReference>
<dbReference type="InterPro" id="IPR043502">
    <property type="entry name" value="DNA/RNA_pol_sf"/>
</dbReference>